<evidence type="ECO:0000313" key="3">
    <source>
        <dbReference type="Proteomes" id="UP001396334"/>
    </source>
</evidence>
<reference evidence="2 3" key="1">
    <citation type="journal article" date="2024" name="G3 (Bethesda)">
        <title>Genome assembly of Hibiscus sabdariffa L. provides insights into metabolisms of medicinal natural products.</title>
        <authorList>
            <person name="Kim T."/>
        </authorList>
    </citation>
    <scope>NUCLEOTIDE SEQUENCE [LARGE SCALE GENOMIC DNA]</scope>
    <source>
        <strain evidence="2">TK-2024</strain>
        <tissue evidence="2">Old leaves</tissue>
    </source>
</reference>
<keyword evidence="1" id="KW-0732">Signal</keyword>
<accession>A0ABR2S9G4</accession>
<dbReference type="Proteomes" id="UP001396334">
    <property type="component" value="Unassembled WGS sequence"/>
</dbReference>
<evidence type="ECO:0000256" key="1">
    <source>
        <dbReference type="SAM" id="SignalP"/>
    </source>
</evidence>
<dbReference type="EMBL" id="JBBPBN010000016">
    <property type="protein sequence ID" value="KAK9021589.1"/>
    <property type="molecule type" value="Genomic_DNA"/>
</dbReference>
<protein>
    <submittedName>
        <fullName evidence="2">Uncharacterized protein</fullName>
    </submittedName>
</protein>
<keyword evidence="3" id="KW-1185">Reference proteome</keyword>
<gene>
    <name evidence="2" type="ORF">V6N11_011572</name>
</gene>
<organism evidence="2 3">
    <name type="scientific">Hibiscus sabdariffa</name>
    <name type="common">roselle</name>
    <dbReference type="NCBI Taxonomy" id="183260"/>
    <lineage>
        <taxon>Eukaryota</taxon>
        <taxon>Viridiplantae</taxon>
        <taxon>Streptophyta</taxon>
        <taxon>Embryophyta</taxon>
        <taxon>Tracheophyta</taxon>
        <taxon>Spermatophyta</taxon>
        <taxon>Magnoliopsida</taxon>
        <taxon>eudicotyledons</taxon>
        <taxon>Gunneridae</taxon>
        <taxon>Pentapetalae</taxon>
        <taxon>rosids</taxon>
        <taxon>malvids</taxon>
        <taxon>Malvales</taxon>
        <taxon>Malvaceae</taxon>
        <taxon>Malvoideae</taxon>
        <taxon>Hibiscus</taxon>
    </lineage>
</organism>
<name>A0ABR2S9G4_9ROSI</name>
<feature type="chain" id="PRO_5046067117" evidence="1">
    <location>
        <begin position="21"/>
        <end position="85"/>
    </location>
</feature>
<sequence length="85" mass="9879">MWCGRRKCWRCSITYPVLMASDILLYQDIALECQYMKWGTFKSLMMDALVYHLHPIQFRSNGPDGNGKKSAPSCFIETLPRDLDD</sequence>
<evidence type="ECO:0000313" key="2">
    <source>
        <dbReference type="EMBL" id="KAK9021589.1"/>
    </source>
</evidence>
<proteinExistence type="predicted"/>
<comment type="caution">
    <text evidence="2">The sequence shown here is derived from an EMBL/GenBank/DDBJ whole genome shotgun (WGS) entry which is preliminary data.</text>
</comment>
<feature type="signal peptide" evidence="1">
    <location>
        <begin position="1"/>
        <end position="20"/>
    </location>
</feature>